<dbReference type="GO" id="GO:0005576">
    <property type="term" value="C:extracellular region"/>
    <property type="evidence" value="ECO:0007669"/>
    <property type="project" value="UniProtKB-ARBA"/>
</dbReference>
<dbReference type="GO" id="GO:0002250">
    <property type="term" value="P:adaptive immune response"/>
    <property type="evidence" value="ECO:0007669"/>
    <property type="project" value="UniProtKB-KW"/>
</dbReference>
<comment type="caution">
    <text evidence="6">The sequence shown here is derived from an EMBL/GenBank/DDBJ whole genome shotgun (WGS) entry which is preliminary data.</text>
</comment>
<dbReference type="STRING" id="44316.ENSEGOP00005022562"/>
<organism evidence="6 7">
    <name type="scientific">Chloebia gouldiae</name>
    <name type="common">Gouldian finch</name>
    <name type="synonym">Erythrura gouldiae</name>
    <dbReference type="NCBI Taxonomy" id="44316"/>
    <lineage>
        <taxon>Eukaryota</taxon>
        <taxon>Metazoa</taxon>
        <taxon>Chordata</taxon>
        <taxon>Craniata</taxon>
        <taxon>Vertebrata</taxon>
        <taxon>Euteleostomi</taxon>
        <taxon>Archelosauria</taxon>
        <taxon>Archosauria</taxon>
        <taxon>Dinosauria</taxon>
        <taxon>Saurischia</taxon>
        <taxon>Theropoda</taxon>
        <taxon>Coelurosauria</taxon>
        <taxon>Aves</taxon>
        <taxon>Neognathae</taxon>
        <taxon>Neoaves</taxon>
        <taxon>Telluraves</taxon>
        <taxon>Australaves</taxon>
        <taxon>Passeriformes</taxon>
        <taxon>Passeroidea</taxon>
        <taxon>Passeridae</taxon>
        <taxon>Chloebia</taxon>
    </lineage>
</organism>
<gene>
    <name evidence="6" type="ORF">DV515_00019841</name>
</gene>
<dbReference type="Gene3D" id="2.60.40.10">
    <property type="entry name" value="Immunoglobulins"/>
    <property type="match status" value="1"/>
</dbReference>
<dbReference type="InterPro" id="IPR013106">
    <property type="entry name" value="Ig_V-set"/>
</dbReference>
<feature type="compositionally biased region" description="Basic and acidic residues" evidence="4">
    <location>
        <begin position="1"/>
        <end position="10"/>
    </location>
</feature>
<evidence type="ECO:0000259" key="5">
    <source>
        <dbReference type="PROSITE" id="PS50835"/>
    </source>
</evidence>
<dbReference type="EMBL" id="QUSF01013608">
    <property type="protein sequence ID" value="RLV61955.1"/>
    <property type="molecule type" value="Genomic_DNA"/>
</dbReference>
<accession>A0A3L8Q3K0</accession>
<name>A0A3L8Q3K0_CHLGU</name>
<dbReference type="InterPro" id="IPR013783">
    <property type="entry name" value="Ig-like_fold"/>
</dbReference>
<dbReference type="InterPro" id="IPR007110">
    <property type="entry name" value="Ig-like_dom"/>
</dbReference>
<evidence type="ECO:0000256" key="3">
    <source>
        <dbReference type="ARBA" id="ARBA00043265"/>
    </source>
</evidence>
<keyword evidence="7" id="KW-1185">Reference proteome</keyword>
<evidence type="ECO:0000256" key="4">
    <source>
        <dbReference type="SAM" id="MobiDB-lite"/>
    </source>
</evidence>
<keyword evidence="1" id="KW-0391">Immunity</keyword>
<sequence length="405" mass="43120">HCRSLERSGRDLGPNLGSLGQNQRRFGDGGAAVTLLESGGHLQPPGGSLRLLCRASGFDFGNYEMDWGLEWLAGISSGGSTGYAPSVQGRFTISRDNGQGSVTLAMSSLRDEDSAGYFCAKAAGAGWAGADAANGIDPTPWPCPPPPFPRPFLRPFPRPFPRPLSPFLPRSGLVLPQISAEAPKPGWKWPRFGSLGRFGSVGQIWVRGADLGLWGRFGSVGADLGLWGQMWVRGGRFGSVGQIWIWVRGGRFGSPGQIWVPGADLGPSGQQRGQGWGKDPGTWERRGRCDGVQRRTSLSLPTPTTVSVFGAEITGGILVRRLLMASVTELCPASLEIVNRPCTDGAYLVSPPSLLIAATNSRPCPGLWRIQRIPKFPKSNPEPGSGSVPELFPSPSPLFPQGSGR</sequence>
<dbReference type="AlphaFoldDB" id="A0A3L8Q3K0"/>
<evidence type="ECO:0000313" key="6">
    <source>
        <dbReference type="EMBL" id="RLV61955.1"/>
    </source>
</evidence>
<dbReference type="PROSITE" id="PS50835">
    <property type="entry name" value="IG_LIKE"/>
    <property type="match status" value="1"/>
</dbReference>
<dbReference type="SUPFAM" id="SSF48726">
    <property type="entry name" value="Immunoglobulin"/>
    <property type="match status" value="1"/>
</dbReference>
<dbReference type="SMART" id="SM00406">
    <property type="entry name" value="IGv"/>
    <property type="match status" value="1"/>
</dbReference>
<dbReference type="GO" id="GO:0019814">
    <property type="term" value="C:immunoglobulin complex"/>
    <property type="evidence" value="ECO:0007669"/>
    <property type="project" value="UniProtKB-KW"/>
</dbReference>
<dbReference type="InterPro" id="IPR050199">
    <property type="entry name" value="IgHV"/>
</dbReference>
<evidence type="ECO:0000313" key="7">
    <source>
        <dbReference type="Proteomes" id="UP000276834"/>
    </source>
</evidence>
<protein>
    <recommendedName>
        <fullName evidence="5">Ig-like domain-containing protein</fullName>
    </recommendedName>
</protein>
<evidence type="ECO:0000256" key="1">
    <source>
        <dbReference type="ARBA" id="ARBA00022859"/>
    </source>
</evidence>
<reference evidence="6 7" key="1">
    <citation type="journal article" date="2018" name="Proc. R. Soc. B">
        <title>A non-coding region near Follistatin controls head colour polymorphism in the Gouldian finch.</title>
        <authorList>
            <person name="Toomey M.B."/>
            <person name="Marques C.I."/>
            <person name="Andrade P."/>
            <person name="Araujo P.M."/>
            <person name="Sabatino S."/>
            <person name="Gazda M.A."/>
            <person name="Afonso S."/>
            <person name="Lopes R.J."/>
            <person name="Corbo J.C."/>
            <person name="Carneiro M."/>
        </authorList>
    </citation>
    <scope>NUCLEOTIDE SEQUENCE [LARGE SCALE GENOMIC DNA]</scope>
    <source>
        <strain evidence="6">Red01</strain>
        <tissue evidence="6">Muscle</tissue>
    </source>
</reference>
<dbReference type="Proteomes" id="UP000276834">
    <property type="component" value="Unassembled WGS sequence"/>
</dbReference>
<dbReference type="InterPro" id="IPR036179">
    <property type="entry name" value="Ig-like_dom_sf"/>
</dbReference>
<feature type="region of interest" description="Disordered" evidence="4">
    <location>
        <begin position="375"/>
        <end position="405"/>
    </location>
</feature>
<feature type="non-terminal residue" evidence="6">
    <location>
        <position position="405"/>
    </location>
</feature>
<evidence type="ECO:0000256" key="2">
    <source>
        <dbReference type="ARBA" id="ARBA00023130"/>
    </source>
</evidence>
<dbReference type="PANTHER" id="PTHR23266">
    <property type="entry name" value="IMMUNOGLOBULIN HEAVY CHAIN"/>
    <property type="match status" value="1"/>
</dbReference>
<keyword evidence="2" id="KW-1064">Adaptive immunity</keyword>
<keyword evidence="3" id="KW-1280">Immunoglobulin</keyword>
<dbReference type="OrthoDB" id="9426090at2759"/>
<feature type="region of interest" description="Disordered" evidence="4">
    <location>
        <begin position="1"/>
        <end position="24"/>
    </location>
</feature>
<feature type="non-terminal residue" evidence="6">
    <location>
        <position position="1"/>
    </location>
</feature>
<proteinExistence type="predicted"/>
<feature type="domain" description="Ig-like" evidence="5">
    <location>
        <begin position="46"/>
        <end position="119"/>
    </location>
</feature>